<dbReference type="RefSeq" id="WP_046902401.1">
    <property type="nucleotide sequence ID" value="NZ_CP011452.2"/>
</dbReference>
<dbReference type="Proteomes" id="UP000034392">
    <property type="component" value="Chromosome"/>
</dbReference>
<accession>A0A0F7KLB3</accession>
<dbReference type="PANTHER" id="PTHR40031">
    <property type="entry name" value="HYPOTHETICAL MEMBRANE SPANNING PROTEIN"/>
    <property type="match status" value="1"/>
</dbReference>
<dbReference type="KEGG" id="aay:WYH_00284"/>
<dbReference type="OrthoDB" id="110250at2"/>
<dbReference type="EMBL" id="CP011452">
    <property type="protein sequence ID" value="AKH41348.1"/>
    <property type="molecule type" value="Genomic_DNA"/>
</dbReference>
<evidence type="ECO:0000313" key="1">
    <source>
        <dbReference type="EMBL" id="AKH41348.1"/>
    </source>
</evidence>
<sequence length="327" mass="36320">MDNFTHSLAGWALGQTGLKRKTRKGLAALVLGANMPDIDVFFSWVPWEPLAMHRGFTHGLVGGVLLMPPILAWLLWLLDRWQLRRGASFKSGLEMRFGWLVALSYAGAITHPLLDWQNSYAVQLLSPYSDLWFHNDSLFIIDVWIWCGLAFAIWLSRRRERRGDAQWGVPPAIALLTVVAYISANAAITGAAKAAPTYAAPYVTPDRIFVTPEPVLFWRRNLTWKKDGHVAWGEFDPLRKSGGLLSYTPAMPDNLSDPLVRQAMTANDDVEDFLQWSTMTVAEVERGDCTAIVRFGDARFAGRAAGQFTRTVTLPLSGTGCPSPASD</sequence>
<dbReference type="InterPro" id="IPR007404">
    <property type="entry name" value="YdjM-like"/>
</dbReference>
<name>A0A0F7KLB3_9SPHN</name>
<dbReference type="Pfam" id="PF04307">
    <property type="entry name" value="YdjM"/>
    <property type="match status" value="1"/>
</dbReference>
<gene>
    <name evidence="1" type="ORF">WYH_00284</name>
</gene>
<dbReference type="InterPro" id="IPR053170">
    <property type="entry name" value="Transcription_regulator"/>
</dbReference>
<dbReference type="AlphaFoldDB" id="A0A0F7KLB3"/>
<dbReference type="PANTHER" id="PTHR40031:SF1">
    <property type="entry name" value="MEMBRANE-BOUND METAL-DEPENDENT HYDROLASE"/>
    <property type="match status" value="1"/>
</dbReference>
<protein>
    <submittedName>
        <fullName evidence="1">Uncharacterized protein</fullName>
    </submittedName>
</protein>
<dbReference type="STRING" id="1267766.WYH_00284"/>
<dbReference type="PATRIC" id="fig|1267766.3.peg.290"/>
<keyword evidence="2" id="KW-1185">Reference proteome</keyword>
<evidence type="ECO:0000313" key="2">
    <source>
        <dbReference type="Proteomes" id="UP000034392"/>
    </source>
</evidence>
<proteinExistence type="predicted"/>
<reference evidence="1" key="1">
    <citation type="submission" date="2015-05" db="EMBL/GenBank/DDBJ databases">
        <title>The complete genome of Altererythrobacter atlanticus strain 26DY36.</title>
        <authorList>
            <person name="Wu Y.-H."/>
            <person name="Cheng H."/>
            <person name="Wu X.-W."/>
        </authorList>
    </citation>
    <scope>NUCLEOTIDE SEQUENCE [LARGE SCALE GENOMIC DNA]</scope>
    <source>
        <strain evidence="1">26DY36</strain>
    </source>
</reference>
<organism evidence="1 2">
    <name type="scientific">Croceibacterium atlanticum</name>
    <dbReference type="NCBI Taxonomy" id="1267766"/>
    <lineage>
        <taxon>Bacteria</taxon>
        <taxon>Pseudomonadati</taxon>
        <taxon>Pseudomonadota</taxon>
        <taxon>Alphaproteobacteria</taxon>
        <taxon>Sphingomonadales</taxon>
        <taxon>Erythrobacteraceae</taxon>
        <taxon>Croceibacterium</taxon>
    </lineage>
</organism>